<evidence type="ECO:0000313" key="4">
    <source>
        <dbReference type="Proteomes" id="UP000287872"/>
    </source>
</evidence>
<keyword evidence="3" id="KW-0378">Hydrolase</keyword>
<organism evidence="3 4">
    <name type="scientific">Clostridium tagluense</name>
    <dbReference type="NCBI Taxonomy" id="360422"/>
    <lineage>
        <taxon>Bacteria</taxon>
        <taxon>Bacillati</taxon>
        <taxon>Bacillota</taxon>
        <taxon>Clostridia</taxon>
        <taxon>Eubacteriales</taxon>
        <taxon>Clostridiaceae</taxon>
        <taxon>Clostridium</taxon>
    </lineage>
</organism>
<feature type="transmembrane region" description="Helical" evidence="1">
    <location>
        <begin position="196"/>
        <end position="214"/>
    </location>
</feature>
<evidence type="ECO:0000256" key="1">
    <source>
        <dbReference type="SAM" id="Phobius"/>
    </source>
</evidence>
<evidence type="ECO:0000313" key="3">
    <source>
        <dbReference type="EMBL" id="GCD11074.1"/>
    </source>
</evidence>
<dbReference type="OrthoDB" id="324900at2"/>
<dbReference type="PANTHER" id="PTHR39430:SF1">
    <property type="entry name" value="PROTEASE"/>
    <property type="match status" value="1"/>
</dbReference>
<feature type="transmembrane region" description="Helical" evidence="1">
    <location>
        <begin position="271"/>
        <end position="289"/>
    </location>
</feature>
<sequence>MFSNENGLFGEAKQAKVLPNIITSLLWVLIFLVVGQGTGGILAYFTQKIIGKDPAVLLLNELICGFIFITLIVFARVKFREKRSISSIGLKKEGLIKKYLVGFGIGILMFSIVALLLSISGHTVVNSNPRGLSGIAALSGVLIVIPGWIIQSGTEEILSRGWLMNVLGARYNVAVGLIVSSSIFGLMHFANPNVNILAIINIVLIGLFFGMYVIKTNDLWGACGLHAAWNWTQGNVFGFEVSGQKVAAGSLLNLRLTGSEWFTGGSFGPEAGIAATIILCIGIVILYFSPWHKNLDAVRSLYNN</sequence>
<keyword evidence="1" id="KW-0472">Membrane</keyword>
<keyword evidence="3" id="KW-0645">Protease</keyword>
<keyword evidence="4" id="KW-1185">Reference proteome</keyword>
<dbReference type="RefSeq" id="WP_125002550.1">
    <property type="nucleotide sequence ID" value="NZ_BHYK01000014.1"/>
</dbReference>
<gene>
    <name evidence="3" type="ORF">Ctaglu_26970</name>
</gene>
<evidence type="ECO:0000259" key="2">
    <source>
        <dbReference type="Pfam" id="PF02517"/>
    </source>
</evidence>
<feature type="transmembrane region" description="Helical" evidence="1">
    <location>
        <begin position="57"/>
        <end position="79"/>
    </location>
</feature>
<protein>
    <submittedName>
        <fullName evidence="3">Protease</fullName>
    </submittedName>
</protein>
<dbReference type="GO" id="GO:0080120">
    <property type="term" value="P:CAAX-box protein maturation"/>
    <property type="evidence" value="ECO:0007669"/>
    <property type="project" value="UniProtKB-ARBA"/>
</dbReference>
<dbReference type="AlphaFoldDB" id="A0A401UNF9"/>
<feature type="transmembrane region" description="Helical" evidence="1">
    <location>
        <begin position="171"/>
        <end position="190"/>
    </location>
</feature>
<keyword evidence="1" id="KW-0812">Transmembrane</keyword>
<dbReference type="Proteomes" id="UP000287872">
    <property type="component" value="Unassembled WGS sequence"/>
</dbReference>
<feature type="transmembrane region" description="Helical" evidence="1">
    <location>
        <begin position="131"/>
        <end position="150"/>
    </location>
</feature>
<comment type="caution">
    <text evidence="3">The sequence shown here is derived from an EMBL/GenBank/DDBJ whole genome shotgun (WGS) entry which is preliminary data.</text>
</comment>
<reference evidence="3 4" key="1">
    <citation type="submission" date="2018-11" db="EMBL/GenBank/DDBJ databases">
        <title>Genome sequencing and assembly of Clostridium tagluense strain A121.</title>
        <authorList>
            <person name="Murakami T."/>
            <person name="Segawa T."/>
            <person name="Shcherbakova V.A."/>
            <person name="Mori H."/>
            <person name="Yoshimura Y."/>
        </authorList>
    </citation>
    <scope>NUCLEOTIDE SEQUENCE [LARGE SCALE GENOMIC DNA]</scope>
    <source>
        <strain evidence="3 4">A121</strain>
    </source>
</reference>
<name>A0A401UNF9_9CLOT</name>
<dbReference type="GO" id="GO:0006508">
    <property type="term" value="P:proteolysis"/>
    <property type="evidence" value="ECO:0007669"/>
    <property type="project" value="UniProtKB-KW"/>
</dbReference>
<feature type="domain" description="CAAX prenyl protease 2/Lysostaphin resistance protein A-like" evidence="2">
    <location>
        <begin position="141"/>
        <end position="231"/>
    </location>
</feature>
<dbReference type="Pfam" id="PF02517">
    <property type="entry name" value="Rce1-like"/>
    <property type="match status" value="1"/>
</dbReference>
<dbReference type="PANTHER" id="PTHR39430">
    <property type="entry name" value="MEMBRANE-ASSOCIATED PROTEASE-RELATED"/>
    <property type="match status" value="1"/>
</dbReference>
<feature type="transmembrane region" description="Helical" evidence="1">
    <location>
        <begin position="21"/>
        <end position="45"/>
    </location>
</feature>
<dbReference type="InterPro" id="IPR003675">
    <property type="entry name" value="Rce1/LyrA-like_dom"/>
</dbReference>
<accession>A0A401UNF9</accession>
<dbReference type="EMBL" id="BHYK01000014">
    <property type="protein sequence ID" value="GCD11074.1"/>
    <property type="molecule type" value="Genomic_DNA"/>
</dbReference>
<proteinExistence type="predicted"/>
<feature type="transmembrane region" description="Helical" evidence="1">
    <location>
        <begin position="99"/>
        <end position="119"/>
    </location>
</feature>
<dbReference type="GO" id="GO:0004175">
    <property type="term" value="F:endopeptidase activity"/>
    <property type="evidence" value="ECO:0007669"/>
    <property type="project" value="UniProtKB-ARBA"/>
</dbReference>
<keyword evidence="1" id="KW-1133">Transmembrane helix</keyword>